<dbReference type="SUPFAM" id="SSF54506">
    <property type="entry name" value="Diaminopimelate epimerase-like"/>
    <property type="match status" value="1"/>
</dbReference>
<name>A0ABD3EC57_9LAMI</name>
<dbReference type="PANTHER" id="PTHR38530">
    <property type="entry name" value="OS06G0468300 PROTEIN"/>
    <property type="match status" value="1"/>
</dbReference>
<feature type="region of interest" description="Disordered" evidence="1">
    <location>
        <begin position="1"/>
        <end position="50"/>
    </location>
</feature>
<dbReference type="Proteomes" id="UP001632038">
    <property type="component" value="Unassembled WGS sequence"/>
</dbReference>
<evidence type="ECO:0000313" key="2">
    <source>
        <dbReference type="EMBL" id="KAL3650614.1"/>
    </source>
</evidence>
<accession>A0ABD3EC57</accession>
<dbReference type="CDD" id="cd15489">
    <property type="entry name" value="PHD_SF"/>
    <property type="match status" value="1"/>
</dbReference>
<evidence type="ECO:0000256" key="1">
    <source>
        <dbReference type="SAM" id="MobiDB-lite"/>
    </source>
</evidence>
<dbReference type="Pfam" id="PF02567">
    <property type="entry name" value="PhzC-PhzF"/>
    <property type="match status" value="1"/>
</dbReference>
<dbReference type="InterPro" id="IPR003719">
    <property type="entry name" value="Phenazine_PhzF-like"/>
</dbReference>
<dbReference type="EMBL" id="JAVIJP010000007">
    <property type="protein sequence ID" value="KAL3650614.1"/>
    <property type="molecule type" value="Genomic_DNA"/>
</dbReference>
<organism evidence="2 3">
    <name type="scientific">Castilleja foliolosa</name>
    <dbReference type="NCBI Taxonomy" id="1961234"/>
    <lineage>
        <taxon>Eukaryota</taxon>
        <taxon>Viridiplantae</taxon>
        <taxon>Streptophyta</taxon>
        <taxon>Embryophyta</taxon>
        <taxon>Tracheophyta</taxon>
        <taxon>Spermatophyta</taxon>
        <taxon>Magnoliopsida</taxon>
        <taxon>eudicotyledons</taxon>
        <taxon>Gunneridae</taxon>
        <taxon>Pentapetalae</taxon>
        <taxon>asterids</taxon>
        <taxon>lamiids</taxon>
        <taxon>Lamiales</taxon>
        <taxon>Orobanchaceae</taxon>
        <taxon>Pedicularideae</taxon>
        <taxon>Castillejinae</taxon>
        <taxon>Castilleja</taxon>
    </lineage>
</organism>
<sequence length="510" mass="56295">MAPTSSNKLLMNDLNPKLRPKPCLNTAPPNSTSSSSSTAASPLPEKKNRDQPNFSDCHCCGGRINNTNPKDRLQPLDSVWCIVLLCRGFRRNVRSGQTCPYCFRGTGDSGDFLICSVCERKIHRDCVRNYGNCTPWCYLGVGSEGFRVCVDCWVPELLKNSIRVSGMSENKGGLTENVGKSKAMVEMDSPNAENLNCGDSTEVVDDVELAIQLHRAMNSSPRITRIKPLLKTPSDSDISNIRDWCSEVRFVVCASDYPVACNRRLLDLPSDPPKLRRMSSVHSPSRLAISVPNLVVIWNVAKRVEDVVPIVTGHEREELEAEIQGKDLLEINYPSGPFGTKSAPAIRYCFRRLLFACGIFCGNPAAVCLLEEEGDDEWLQSVAREFNLSQTAYLTHLPESTQSTIGSVPRFALRWFTPVAEVKLCGHATLAASHILFTHGLVKSNTIEFLTLSGVLTVVPVMEYNGASEGTLDYIEIENRTSGNNVHTNAPKDAAAKDDSEPTTKRQKRE</sequence>
<evidence type="ECO:0000313" key="3">
    <source>
        <dbReference type="Proteomes" id="UP001632038"/>
    </source>
</evidence>
<protein>
    <submittedName>
        <fullName evidence="2">Uncharacterized protein</fullName>
    </submittedName>
</protein>
<proteinExistence type="predicted"/>
<gene>
    <name evidence="2" type="ORF">CASFOL_007017</name>
</gene>
<dbReference type="AlphaFoldDB" id="A0ABD3EC57"/>
<dbReference type="InterPro" id="IPR036972">
    <property type="entry name" value="Cyt_c_oxidase_su5b_sf"/>
</dbReference>
<feature type="compositionally biased region" description="Low complexity" evidence="1">
    <location>
        <begin position="25"/>
        <end position="42"/>
    </location>
</feature>
<feature type="region of interest" description="Disordered" evidence="1">
    <location>
        <begin position="482"/>
        <end position="510"/>
    </location>
</feature>
<dbReference type="Gene3D" id="3.10.310.10">
    <property type="entry name" value="Diaminopimelate Epimerase, Chain A, domain 1"/>
    <property type="match status" value="1"/>
</dbReference>
<dbReference type="Gene3D" id="2.60.11.10">
    <property type="entry name" value="Cytochrome c oxidase, subunit Vb"/>
    <property type="match status" value="1"/>
</dbReference>
<keyword evidence="3" id="KW-1185">Reference proteome</keyword>
<comment type="caution">
    <text evidence="2">The sequence shown here is derived from an EMBL/GenBank/DDBJ whole genome shotgun (WGS) entry which is preliminary data.</text>
</comment>
<reference evidence="3" key="1">
    <citation type="journal article" date="2024" name="IScience">
        <title>Strigolactones Initiate the Formation of Haustorium-like Structures in Castilleja.</title>
        <authorList>
            <person name="Buerger M."/>
            <person name="Peterson D."/>
            <person name="Chory J."/>
        </authorList>
    </citation>
    <scope>NUCLEOTIDE SEQUENCE [LARGE SCALE GENOMIC DNA]</scope>
</reference>
<feature type="compositionally biased region" description="Basic and acidic residues" evidence="1">
    <location>
        <begin position="494"/>
        <end position="510"/>
    </location>
</feature>